<proteinExistence type="predicted"/>
<gene>
    <name evidence="3" type="ORF">QNI16_03620</name>
</gene>
<keyword evidence="1" id="KW-0472">Membrane</keyword>
<dbReference type="Proteomes" id="UP001241110">
    <property type="component" value="Unassembled WGS sequence"/>
</dbReference>
<accession>A0AAE3QMW3</accession>
<reference evidence="3" key="1">
    <citation type="submission" date="2023-05" db="EMBL/GenBank/DDBJ databases">
        <authorList>
            <person name="Zhang X."/>
        </authorList>
    </citation>
    <scope>NUCLEOTIDE SEQUENCE</scope>
    <source>
        <strain evidence="3">YF14B1</strain>
    </source>
</reference>
<feature type="domain" description="DUF6377" evidence="2">
    <location>
        <begin position="255"/>
        <end position="494"/>
    </location>
</feature>
<evidence type="ECO:0000259" key="2">
    <source>
        <dbReference type="Pfam" id="PF19904"/>
    </source>
</evidence>
<organism evidence="3 4">
    <name type="scientific">Xanthocytophaga flava</name>
    <dbReference type="NCBI Taxonomy" id="3048013"/>
    <lineage>
        <taxon>Bacteria</taxon>
        <taxon>Pseudomonadati</taxon>
        <taxon>Bacteroidota</taxon>
        <taxon>Cytophagia</taxon>
        <taxon>Cytophagales</taxon>
        <taxon>Rhodocytophagaceae</taxon>
        <taxon>Xanthocytophaga</taxon>
    </lineage>
</organism>
<evidence type="ECO:0000313" key="3">
    <source>
        <dbReference type="EMBL" id="MDJ1479558.1"/>
    </source>
</evidence>
<evidence type="ECO:0000313" key="4">
    <source>
        <dbReference type="Proteomes" id="UP001241110"/>
    </source>
</evidence>
<dbReference type="RefSeq" id="WP_313975862.1">
    <property type="nucleotide sequence ID" value="NZ_JASJOS010000002.1"/>
</dbReference>
<dbReference type="Pfam" id="PF19904">
    <property type="entry name" value="DUF6377"/>
    <property type="match status" value="1"/>
</dbReference>
<feature type="transmembrane region" description="Helical" evidence="1">
    <location>
        <begin position="330"/>
        <end position="349"/>
    </location>
</feature>
<dbReference type="EMBL" id="JASJOS010000002">
    <property type="protein sequence ID" value="MDJ1479558.1"/>
    <property type="molecule type" value="Genomic_DNA"/>
</dbReference>
<dbReference type="AlphaFoldDB" id="A0AAE3QMW3"/>
<sequence length="532" mass="62305">MKNHLVVCFLIFLPLYHTFAQKPYDKTLEELDNIIQIRSTFTIEKQQHIQYIKNLLTEEDVEGKTRVYQKLYNEYKSFIYDSAFVYAQLLLQTACLQQHPVQINESKLKLSFLLLSSGLLHECLDTLQSIRVEELPDTLQKEYYSQIARAYYDLSDYSQDKYFSPTYHNLGNQYLKKAVLLCKPNTWEYYYFQGWYAMRIHNIQAAIGYYEHLLKNYKLSLNQYAIAASSLSTAYKSIHQSNNAIKWMAQAAIADIKASNHETVAARVLAELIYQQGESLRAYQYVKIALEDAGVYGARHRKLQISDILPIIEGNQLGQTETQNKALQQYSIVLTILAVLVVLFAFIIFKQNRSLLQAKSSLAASNEYLTEANYRMQEANKIKEEYIGHFFTTFSEYIDKIDAFKKAVTRKITSRRIEEIGDIVQKINLKTERENLFYSFDTTFLRIFPNFIVDFNTLFKEEDHYNLHERQELSVELRIFALIRLGIKDNEKIAKILDYSINTIYTYKTKVKNKSRVPNEHFEDELMKIKTG</sequence>
<dbReference type="InterPro" id="IPR011990">
    <property type="entry name" value="TPR-like_helical_dom_sf"/>
</dbReference>
<keyword evidence="1" id="KW-0812">Transmembrane</keyword>
<comment type="caution">
    <text evidence="3">The sequence shown here is derived from an EMBL/GenBank/DDBJ whole genome shotgun (WGS) entry which is preliminary data.</text>
</comment>
<evidence type="ECO:0000256" key="1">
    <source>
        <dbReference type="SAM" id="Phobius"/>
    </source>
</evidence>
<protein>
    <submittedName>
        <fullName evidence="3">DUF6377 domain-containing protein</fullName>
    </submittedName>
</protein>
<dbReference type="InterPro" id="IPR045957">
    <property type="entry name" value="DUF6377"/>
</dbReference>
<dbReference type="SUPFAM" id="SSF48452">
    <property type="entry name" value="TPR-like"/>
    <property type="match status" value="1"/>
</dbReference>
<name>A0AAE3QMW3_9BACT</name>
<keyword evidence="1" id="KW-1133">Transmembrane helix</keyword>